<dbReference type="PANTHER" id="PTHR10030:SF37">
    <property type="entry name" value="ALPHA-L-FUCOSIDASE-RELATED"/>
    <property type="match status" value="1"/>
</dbReference>
<dbReference type="EC" id="3.2.1.51" evidence="3"/>
<evidence type="ECO:0000256" key="5">
    <source>
        <dbReference type="ARBA" id="ARBA00022801"/>
    </source>
</evidence>
<dbReference type="Gene3D" id="3.20.20.80">
    <property type="entry name" value="Glycosidases"/>
    <property type="match status" value="1"/>
</dbReference>
<evidence type="ECO:0000256" key="4">
    <source>
        <dbReference type="ARBA" id="ARBA00022729"/>
    </source>
</evidence>
<dbReference type="Pfam" id="PF01120">
    <property type="entry name" value="Alpha_L_fucos"/>
    <property type="match status" value="1"/>
</dbReference>
<dbReference type="PANTHER" id="PTHR10030">
    <property type="entry name" value="ALPHA-L-FUCOSIDASE"/>
    <property type="match status" value="1"/>
</dbReference>
<dbReference type="GO" id="GO:0004560">
    <property type="term" value="F:alpha-L-fucosidase activity"/>
    <property type="evidence" value="ECO:0007669"/>
    <property type="project" value="InterPro"/>
</dbReference>
<organism evidence="8 9">
    <name type="scientific">Acetatifactor muris</name>
    <dbReference type="NCBI Taxonomy" id="879566"/>
    <lineage>
        <taxon>Bacteria</taxon>
        <taxon>Bacillati</taxon>
        <taxon>Bacillota</taxon>
        <taxon>Clostridia</taxon>
        <taxon>Lachnospirales</taxon>
        <taxon>Lachnospiraceae</taxon>
        <taxon>Acetatifactor</taxon>
    </lineage>
</organism>
<keyword evidence="5" id="KW-0378">Hydrolase</keyword>
<dbReference type="SMART" id="SM00812">
    <property type="entry name" value="Alpha_L_fucos"/>
    <property type="match status" value="1"/>
</dbReference>
<dbReference type="InterPro" id="IPR057739">
    <property type="entry name" value="Glyco_hydro_29_N"/>
</dbReference>
<dbReference type="GO" id="GO:0006004">
    <property type="term" value="P:fucose metabolic process"/>
    <property type="evidence" value="ECO:0007669"/>
    <property type="project" value="InterPro"/>
</dbReference>
<dbReference type="InterPro" id="IPR000933">
    <property type="entry name" value="Glyco_hydro_29"/>
</dbReference>
<proteinExistence type="inferred from homology"/>
<sequence length="422" mass="48487">MKAKPTQRQLEFMEWEFGLFFHFGIRTFYPGHKDWDGNEAAMLPEGFNPPNLDCRQWIRTAKEAGAAYAIMTCKHHDGFANWPSKYTSYNISQTPWKDGKGDVVADYVAACREYGLKVGLYFSPADANIIGKNLTAAEYDQNFIDQISELLTNYGKIDYLWFDGCGSEGHEYDQERIIGVIRSLQPEILIFNMWDPDTRWIGNEEGIAPIRSYNEVDALDFSVRTDRKDILDNRSFLPAECDIRMRRDTWFASEQDQDTVKTLDQLMGIYDYTIGRGCNLLLNIGPDASGLLPEVDTNRLLEFAQALKARFSKPVLTLENPLLDTENQELIIDLPEETTINCIVLSEHLEEGEYIRSFQIYSQPVLAGRRLLFHEGYHVGHKAVCTFPAVASKRFILVFDAEKKPDCLKEVKFFYTKNEYGF</sequence>
<evidence type="ECO:0000256" key="3">
    <source>
        <dbReference type="ARBA" id="ARBA00012662"/>
    </source>
</evidence>
<dbReference type="Gene3D" id="2.60.120.260">
    <property type="entry name" value="Galactose-binding domain-like"/>
    <property type="match status" value="1"/>
</dbReference>
<dbReference type="GO" id="GO:0005764">
    <property type="term" value="C:lysosome"/>
    <property type="evidence" value="ECO:0007669"/>
    <property type="project" value="TreeGrafter"/>
</dbReference>
<dbReference type="SUPFAM" id="SSF51445">
    <property type="entry name" value="(Trans)glycosidases"/>
    <property type="match status" value="1"/>
</dbReference>
<evidence type="ECO:0000259" key="7">
    <source>
        <dbReference type="Pfam" id="PF01120"/>
    </source>
</evidence>
<dbReference type="EMBL" id="OFSM01000006">
    <property type="protein sequence ID" value="SOY28658.1"/>
    <property type="molecule type" value="Genomic_DNA"/>
</dbReference>
<name>A0A2K4ZDW8_9FIRM</name>
<dbReference type="InterPro" id="IPR017853">
    <property type="entry name" value="GH"/>
</dbReference>
<keyword evidence="9" id="KW-1185">Reference proteome</keyword>
<evidence type="ECO:0000256" key="6">
    <source>
        <dbReference type="ARBA" id="ARBA00023295"/>
    </source>
</evidence>
<dbReference type="Proteomes" id="UP000236311">
    <property type="component" value="Unassembled WGS sequence"/>
</dbReference>
<keyword evidence="4" id="KW-0732">Signal</keyword>
<dbReference type="AlphaFoldDB" id="A0A2K4ZDW8"/>
<comment type="function">
    <text evidence="1">Alpha-L-fucosidase is responsible for hydrolyzing the alpha-1,6-linked fucose joined to the reducing-end N-acetylglucosamine of the carbohydrate moieties of glycoproteins.</text>
</comment>
<evidence type="ECO:0000256" key="1">
    <source>
        <dbReference type="ARBA" id="ARBA00004071"/>
    </source>
</evidence>
<evidence type="ECO:0000313" key="9">
    <source>
        <dbReference type="Proteomes" id="UP000236311"/>
    </source>
</evidence>
<keyword evidence="6" id="KW-0326">Glycosidase</keyword>
<reference evidence="8 9" key="1">
    <citation type="submission" date="2018-01" db="EMBL/GenBank/DDBJ databases">
        <authorList>
            <person name="Gaut B.S."/>
            <person name="Morton B.R."/>
            <person name="Clegg M.T."/>
            <person name="Duvall M.R."/>
        </authorList>
    </citation>
    <scope>NUCLEOTIDE SEQUENCE [LARGE SCALE GENOMIC DNA]</scope>
    <source>
        <strain evidence="8">GP69</strain>
    </source>
</reference>
<dbReference type="GO" id="GO:0016139">
    <property type="term" value="P:glycoside catabolic process"/>
    <property type="evidence" value="ECO:0007669"/>
    <property type="project" value="TreeGrafter"/>
</dbReference>
<protein>
    <recommendedName>
        <fullName evidence="3">alpha-L-fucosidase</fullName>
        <ecNumber evidence="3">3.2.1.51</ecNumber>
    </recommendedName>
</protein>
<dbReference type="PRINTS" id="PR00741">
    <property type="entry name" value="GLHYDRLASE29"/>
</dbReference>
<evidence type="ECO:0000313" key="8">
    <source>
        <dbReference type="EMBL" id="SOY28658.1"/>
    </source>
</evidence>
<dbReference type="InterPro" id="IPR016286">
    <property type="entry name" value="FUC_metazoa-typ"/>
</dbReference>
<comment type="similarity">
    <text evidence="2">Belongs to the glycosyl hydrolase 29 family.</text>
</comment>
<gene>
    <name evidence="8" type="ORF">AMURIS_01369</name>
</gene>
<feature type="domain" description="Glycoside hydrolase family 29 N-terminal" evidence="7">
    <location>
        <begin position="12"/>
        <end position="308"/>
    </location>
</feature>
<dbReference type="RefSeq" id="WP_172454993.1">
    <property type="nucleotide sequence ID" value="NZ_JANJZD010000006.1"/>
</dbReference>
<evidence type="ECO:0000256" key="2">
    <source>
        <dbReference type="ARBA" id="ARBA00007951"/>
    </source>
</evidence>
<accession>A0A2K4ZDW8</accession>